<name>A0AAV3JUK3_HELPX</name>
<comment type="caution">
    <text evidence="1">The sequence shown here is derived from an EMBL/GenBank/DDBJ whole genome shotgun (WGS) entry which is preliminary data.</text>
</comment>
<organism evidence="1 2">
    <name type="scientific">Helicobacter pylori UM038</name>
    <dbReference type="NCBI Taxonomy" id="1352343"/>
    <lineage>
        <taxon>Bacteria</taxon>
        <taxon>Pseudomonadati</taxon>
        <taxon>Campylobacterota</taxon>
        <taxon>Epsilonproteobacteria</taxon>
        <taxon>Campylobacterales</taxon>
        <taxon>Helicobacteraceae</taxon>
        <taxon>Helicobacter</taxon>
    </lineage>
</organism>
<protein>
    <submittedName>
        <fullName evidence="1">CAAX protease</fullName>
    </submittedName>
</protein>
<reference evidence="1 2" key="1">
    <citation type="journal article" date="2013" name="Genome Announc.">
        <title>Multiple genome sequences of Helicobacter pylori strains of diverse disease and antibiotic resistance backgrounds from Malaysia.</title>
        <authorList>
            <person name="Rehvathy V."/>
            <person name="Tan M.H."/>
            <person name="Gunaletchumy S.P."/>
            <person name="Teh X."/>
            <person name="Wang S."/>
            <person name="Baybayan P."/>
            <person name="Singh S."/>
            <person name="Ashby M."/>
            <person name="Kaakoush N.O."/>
            <person name="Mitchell H.M."/>
            <person name="Croft L.J."/>
            <person name="Goh K.L."/>
            <person name="Loke M.F."/>
            <person name="Vadivelu J."/>
        </authorList>
    </citation>
    <scope>NUCLEOTIDE SEQUENCE [LARGE SCALE GENOMIC DNA]</scope>
    <source>
        <strain evidence="1 2">UM038</strain>
    </source>
</reference>
<sequence>MELENEVFNRILKHLALKNPLAFKNKGLDQLKKSISVLHYDYLIGASKELGIMLQKYPNKENGINNLFDFLMHFYNKRTKTHHMLFLWIHFFETALRSKMAVILAQKHSSKDIDDWFLSKKLSHEIEHLKKIHHLESLKGYNGFQILNLFTLSTLKTIIKMYWSDFKPLFADYKTYNEHVLPAYGTWEHFLKAFSLIRKARNDLFHNNPSKIKTSSLVKNIEILLLRLDFNPKNAFDNTLKLERAIFFKTIQESSWTH</sequence>
<keyword evidence="1" id="KW-0645">Protease</keyword>
<proteinExistence type="predicted"/>
<dbReference type="AlphaFoldDB" id="A0AAV3JUK3"/>
<evidence type="ECO:0000313" key="2">
    <source>
        <dbReference type="Proteomes" id="UP000015451"/>
    </source>
</evidence>
<evidence type="ECO:0000313" key="1">
    <source>
        <dbReference type="EMBL" id="EPZ70841.1"/>
    </source>
</evidence>
<dbReference type="RefSeq" id="WP_021301102.1">
    <property type="nucleotide sequence ID" value="NZ_AUSL01000001.1"/>
</dbReference>
<accession>A0AAV3JUK3</accession>
<gene>
    <name evidence="1" type="ORF">N199_00875</name>
</gene>
<dbReference type="Proteomes" id="UP000015451">
    <property type="component" value="Unassembled WGS sequence"/>
</dbReference>
<dbReference type="GO" id="GO:0008233">
    <property type="term" value="F:peptidase activity"/>
    <property type="evidence" value="ECO:0007669"/>
    <property type="project" value="UniProtKB-KW"/>
</dbReference>
<dbReference type="GO" id="GO:0006508">
    <property type="term" value="P:proteolysis"/>
    <property type="evidence" value="ECO:0007669"/>
    <property type="project" value="UniProtKB-KW"/>
</dbReference>
<keyword evidence="1" id="KW-0378">Hydrolase</keyword>
<dbReference type="EMBL" id="AUSL01000001">
    <property type="protein sequence ID" value="EPZ70841.1"/>
    <property type="molecule type" value="Genomic_DNA"/>
</dbReference>